<accession>A0A1I8JQX2</accession>
<keyword evidence="1" id="KW-1185">Reference proteome</keyword>
<organism evidence="1 2">
    <name type="scientific">Macrostomum lignano</name>
    <dbReference type="NCBI Taxonomy" id="282301"/>
    <lineage>
        <taxon>Eukaryota</taxon>
        <taxon>Metazoa</taxon>
        <taxon>Spiralia</taxon>
        <taxon>Lophotrochozoa</taxon>
        <taxon>Platyhelminthes</taxon>
        <taxon>Rhabditophora</taxon>
        <taxon>Macrostomorpha</taxon>
        <taxon>Macrostomida</taxon>
        <taxon>Macrostomidae</taxon>
        <taxon>Macrostomum</taxon>
    </lineage>
</organism>
<reference evidence="2" key="1">
    <citation type="submission" date="2016-11" db="UniProtKB">
        <authorList>
            <consortium name="WormBaseParasite"/>
        </authorList>
    </citation>
    <scope>IDENTIFICATION</scope>
</reference>
<evidence type="ECO:0000313" key="2">
    <source>
        <dbReference type="WBParaSite" id="snap_masked-unitig_39024-processed-gene-0.0-mRNA-1"/>
    </source>
</evidence>
<dbReference type="Proteomes" id="UP000095280">
    <property type="component" value="Unplaced"/>
</dbReference>
<name>A0A1I8JQX2_9PLAT</name>
<evidence type="ECO:0000313" key="1">
    <source>
        <dbReference type="Proteomes" id="UP000095280"/>
    </source>
</evidence>
<protein>
    <submittedName>
        <fullName evidence="2">Myotubularin phosphatase domain-containing protein</fullName>
    </submittedName>
</protein>
<dbReference type="WBParaSite" id="snap_masked-unitig_39024-processed-gene-0.0-mRNA-1">
    <property type="protein sequence ID" value="snap_masked-unitig_39024-processed-gene-0.0-mRNA-1"/>
    <property type="gene ID" value="snap_masked-unitig_39024-processed-gene-0.0"/>
</dbReference>
<proteinExistence type="predicted"/>
<sequence>PQVAREADGLPDCCLDGHRSFAAVAAARSYRRVLCIDALCCRRLPTLASSVFDDSDIGGVPSSSSSPRSRWHSAFAAASSSARRRLSSSGRRRRRRALLSQLAILFHQLVLTVRTPRRIRPAVRPVLRSAPPPSEAGSFQAGDSIVRTCARLLRDLRLFVGPNLLQAPQQFRVFCFNKRFWTACVGAEVAEPRAAWMAFDGDALGAATRLKWKRAGKLRARCRLHGLDVAILF</sequence>
<dbReference type="AlphaFoldDB" id="A0A1I8JQX2"/>